<protein>
    <submittedName>
        <fullName evidence="1">Uncharacterized protein</fullName>
    </submittedName>
</protein>
<organism evidence="1 2">
    <name type="scientific">Cupriavidus numazuensis</name>
    <dbReference type="NCBI Taxonomy" id="221992"/>
    <lineage>
        <taxon>Bacteria</taxon>
        <taxon>Pseudomonadati</taxon>
        <taxon>Pseudomonadota</taxon>
        <taxon>Betaproteobacteria</taxon>
        <taxon>Burkholderiales</taxon>
        <taxon>Burkholderiaceae</taxon>
        <taxon>Cupriavidus</taxon>
    </lineage>
</organism>
<gene>
    <name evidence="1" type="ORF">LMG26411_08127</name>
</gene>
<reference evidence="1 2" key="1">
    <citation type="submission" date="2021-03" db="EMBL/GenBank/DDBJ databases">
        <authorList>
            <person name="Peeters C."/>
        </authorList>
    </citation>
    <scope>NUCLEOTIDE SEQUENCE [LARGE SCALE GENOMIC DNA]</scope>
    <source>
        <strain evidence="1 2">LMG 26411</strain>
    </source>
</reference>
<name>A0ABM8TWQ9_9BURK</name>
<sequence length="209" mass="23139">MGAQLYQLATRRLQFPPPRFPTRPRRGVRLALGRQLGLHGVVRLPRFAQLRRERERIFARGRGVGARGIAFRFRGIRCVTRFGTQRGEFRRRGLVGRLPDGLHRLGGDLLEGVRQVRMVDGDARAPAQLLPERLQHLGGRAHAALAHQAVELVGGGRDAVTEEQQAADLAVQRAGVGETPAQLGQISLQRSVGQIQVGRGHRGKSEWNK</sequence>
<evidence type="ECO:0000313" key="2">
    <source>
        <dbReference type="Proteomes" id="UP000672657"/>
    </source>
</evidence>
<accession>A0ABM8TWQ9</accession>
<comment type="caution">
    <text evidence="1">The sequence shown here is derived from an EMBL/GenBank/DDBJ whole genome shotgun (WGS) entry which is preliminary data.</text>
</comment>
<evidence type="ECO:0000313" key="1">
    <source>
        <dbReference type="EMBL" id="CAG2161281.1"/>
    </source>
</evidence>
<proteinExistence type="predicted"/>
<dbReference type="Proteomes" id="UP000672657">
    <property type="component" value="Unassembled WGS sequence"/>
</dbReference>
<keyword evidence="2" id="KW-1185">Reference proteome</keyword>
<dbReference type="EMBL" id="CAJPVI010000122">
    <property type="protein sequence ID" value="CAG2161281.1"/>
    <property type="molecule type" value="Genomic_DNA"/>
</dbReference>